<dbReference type="OrthoDB" id="8477220at2"/>
<feature type="transmembrane region" description="Helical" evidence="1">
    <location>
        <begin position="264"/>
        <end position="286"/>
    </location>
</feature>
<feature type="transmembrane region" description="Helical" evidence="1">
    <location>
        <begin position="236"/>
        <end position="258"/>
    </location>
</feature>
<dbReference type="EMBL" id="WTYT01000004">
    <property type="protein sequence ID" value="MXO65987.1"/>
    <property type="molecule type" value="Genomic_DNA"/>
</dbReference>
<keyword evidence="1" id="KW-0812">Transmembrane</keyword>
<name>A0A6I4T547_9SPHN</name>
<evidence type="ECO:0000313" key="2">
    <source>
        <dbReference type="EMBL" id="MXO65987.1"/>
    </source>
</evidence>
<protein>
    <submittedName>
        <fullName evidence="2">Uncharacterized protein</fullName>
    </submittedName>
</protein>
<feature type="transmembrane region" description="Helical" evidence="1">
    <location>
        <begin position="360"/>
        <end position="392"/>
    </location>
</feature>
<comment type="caution">
    <text evidence="2">The sequence shown here is derived from an EMBL/GenBank/DDBJ whole genome shotgun (WGS) entry which is preliminary data.</text>
</comment>
<proteinExistence type="predicted"/>
<evidence type="ECO:0000313" key="3">
    <source>
        <dbReference type="Proteomes" id="UP000438476"/>
    </source>
</evidence>
<keyword evidence="3" id="KW-1185">Reference proteome</keyword>
<dbReference type="RefSeq" id="WP_160736446.1">
    <property type="nucleotide sequence ID" value="NZ_WTYT01000004.1"/>
</dbReference>
<organism evidence="2 3">
    <name type="scientific">Altericroceibacterium endophyticum</name>
    <dbReference type="NCBI Taxonomy" id="1808508"/>
    <lineage>
        <taxon>Bacteria</taxon>
        <taxon>Pseudomonadati</taxon>
        <taxon>Pseudomonadota</taxon>
        <taxon>Alphaproteobacteria</taxon>
        <taxon>Sphingomonadales</taxon>
        <taxon>Erythrobacteraceae</taxon>
        <taxon>Altericroceibacterium</taxon>
    </lineage>
</organism>
<feature type="transmembrane region" description="Helical" evidence="1">
    <location>
        <begin position="323"/>
        <end position="340"/>
    </location>
</feature>
<sequence>MRVALMSLVRSVDDSASAPLGALRLIGRSLAQRQLDFALALGCDTVLCSAEALSEESRILQRSAEERGIRFRLVRGAPDLIGSVSAGDQLLILADGLLSESSEARDLIKDRAVILTLPANIGVPSGFERIDAQNAWAGAALLPAALVEKLAHLPDDVDPIAALLRLALQARVPLRELSERPMREDRWRMIDGHADLEAIEPDWLERQIPSGDRFAPSEWIAGRVLRKFGSQALARNLPLSAVYGAASGLLLLSLLASYIGWSSIAFLLLALAALSSELAAMLAIVMRSAFGRPERGREWLRLFPVLRDASLALVIYGALPGEWGIRLFPALMLTALVALVPPTGRSEWNKMIGSLARDRFLLALILSAMTLFGVVELGVRLCAFILVASMLVSQAERD</sequence>
<reference evidence="2 3" key="1">
    <citation type="submission" date="2019-12" db="EMBL/GenBank/DDBJ databases">
        <title>Genomic-based taxomic classification of the family Erythrobacteraceae.</title>
        <authorList>
            <person name="Xu L."/>
        </authorList>
    </citation>
    <scope>NUCLEOTIDE SEQUENCE [LARGE SCALE GENOMIC DNA]</scope>
    <source>
        <strain evidence="2 3">LMG 29518</strain>
    </source>
</reference>
<accession>A0A6I4T547</accession>
<keyword evidence="1" id="KW-1133">Transmembrane helix</keyword>
<dbReference type="Proteomes" id="UP000438476">
    <property type="component" value="Unassembled WGS sequence"/>
</dbReference>
<evidence type="ECO:0000256" key="1">
    <source>
        <dbReference type="SAM" id="Phobius"/>
    </source>
</evidence>
<feature type="transmembrane region" description="Helical" evidence="1">
    <location>
        <begin position="298"/>
        <end position="317"/>
    </location>
</feature>
<gene>
    <name evidence="2" type="ORF">GRI91_09500</name>
</gene>
<keyword evidence="1" id="KW-0472">Membrane</keyword>
<dbReference type="AlphaFoldDB" id="A0A6I4T547"/>